<reference evidence="3" key="1">
    <citation type="submission" date="2021-11" db="EMBL/GenBank/DDBJ databases">
        <authorList>
            <consortium name="Genoscope - CEA"/>
            <person name="William W."/>
        </authorList>
    </citation>
    <scope>NUCLEOTIDE SEQUENCE</scope>
</reference>
<feature type="compositionally biased region" description="Basic residues" evidence="1">
    <location>
        <begin position="102"/>
        <end position="112"/>
    </location>
</feature>
<evidence type="ECO:0000256" key="1">
    <source>
        <dbReference type="SAM" id="MobiDB-lite"/>
    </source>
</evidence>
<evidence type="ECO:0000256" key="2">
    <source>
        <dbReference type="SAM" id="SignalP"/>
    </source>
</evidence>
<dbReference type="AlphaFoldDB" id="A0A8J2SRI3"/>
<sequence>MRPLLAVALAARAAAFHGGSPPQRREVAAAEAPWWDDHGTDEPKTPWWEPAAEKAHATPWADHEYDDHESYASGPWAVVALAALGVLAAVYVDADQPEPVVRRRRRRTRHVRPAPSMSEPSSALRALFAPQPQKIYGNDSEAEDASPRALVTEMRPFHVFGGAHLRIVRFDPATAQMKGPSYKPLTDRFRSVSDCLLIDENTTLPEGTHVFAHAPGCGADLRVAPPLGSGLPFGRGECWHHLVALPLPRTRDQGGAVQLDRRALAVGAAGGQLDIDANGRLKRWCCYTYASYVDAEAVAKVARHVPLPFERLWLVAVQSSEGEWPLWMPSVERRPSLEKGGRLEKCGSRAFTIKATAHDDRRAYEKAKRIALKAREARREARIALADHGPEHPITREALHLREAAKRELVETGSLQTYARAAHERRARRALGLIDERWPRLLCRLRLLELAQKCPTSPLGRVPPEIVGHVASFLKLRPRDLAVARRRCDPGPL</sequence>
<feature type="signal peptide" evidence="2">
    <location>
        <begin position="1"/>
        <end position="15"/>
    </location>
</feature>
<proteinExistence type="predicted"/>
<keyword evidence="2" id="KW-0732">Signal</keyword>
<accession>A0A8J2SRI3</accession>
<evidence type="ECO:0000313" key="4">
    <source>
        <dbReference type="Proteomes" id="UP000789595"/>
    </source>
</evidence>
<protein>
    <recommendedName>
        <fullName evidence="5">F-box domain-containing protein</fullName>
    </recommendedName>
</protein>
<name>A0A8J2SRI3_9STRA</name>
<gene>
    <name evidence="3" type="ORF">PECAL_6P02250</name>
</gene>
<dbReference type="EMBL" id="CAKKNE010000006">
    <property type="protein sequence ID" value="CAH0378631.1"/>
    <property type="molecule type" value="Genomic_DNA"/>
</dbReference>
<keyword evidence="4" id="KW-1185">Reference proteome</keyword>
<feature type="region of interest" description="Disordered" evidence="1">
    <location>
        <begin position="102"/>
        <end position="124"/>
    </location>
</feature>
<organism evidence="3 4">
    <name type="scientific">Pelagomonas calceolata</name>
    <dbReference type="NCBI Taxonomy" id="35677"/>
    <lineage>
        <taxon>Eukaryota</taxon>
        <taxon>Sar</taxon>
        <taxon>Stramenopiles</taxon>
        <taxon>Ochrophyta</taxon>
        <taxon>Pelagophyceae</taxon>
        <taxon>Pelagomonadales</taxon>
        <taxon>Pelagomonadaceae</taxon>
        <taxon>Pelagomonas</taxon>
    </lineage>
</organism>
<dbReference type="Proteomes" id="UP000789595">
    <property type="component" value="Unassembled WGS sequence"/>
</dbReference>
<evidence type="ECO:0008006" key="5">
    <source>
        <dbReference type="Google" id="ProtNLM"/>
    </source>
</evidence>
<comment type="caution">
    <text evidence="3">The sequence shown here is derived from an EMBL/GenBank/DDBJ whole genome shotgun (WGS) entry which is preliminary data.</text>
</comment>
<evidence type="ECO:0000313" key="3">
    <source>
        <dbReference type="EMBL" id="CAH0378631.1"/>
    </source>
</evidence>
<feature type="chain" id="PRO_5035307523" description="F-box domain-containing protein" evidence="2">
    <location>
        <begin position="16"/>
        <end position="493"/>
    </location>
</feature>